<accession>E5R4C0</accession>
<sequence length="121" mass="13566">MCPTKPIQDAVPSSTQTVYKLKSPVTVVLSFPKEYPSLEHTAMTTQELSTMYISPLYLFFPIPGSPSHHCLHSTGILLDRDYKGQNFNHTMRDRIYNPRSYGLVRCLARDDGGKCRAGQGS</sequence>
<name>E5R4C0_LEPMJ</name>
<dbReference type="HOGENOM" id="CLU_2038481_0_0_1"/>
<protein>
    <submittedName>
        <fullName evidence="1">Predicted protein</fullName>
    </submittedName>
</protein>
<evidence type="ECO:0000313" key="2">
    <source>
        <dbReference type="Proteomes" id="UP000002668"/>
    </source>
</evidence>
<reference evidence="2" key="1">
    <citation type="journal article" date="2011" name="Nat. Commun.">
        <title>Effector diversification within compartments of the Leptosphaeria maculans genome affected by Repeat-Induced Point mutations.</title>
        <authorList>
            <person name="Rouxel T."/>
            <person name="Grandaubert J."/>
            <person name="Hane J.K."/>
            <person name="Hoede C."/>
            <person name="van de Wouw A.P."/>
            <person name="Couloux A."/>
            <person name="Dominguez V."/>
            <person name="Anthouard V."/>
            <person name="Bally P."/>
            <person name="Bourras S."/>
            <person name="Cozijnsen A.J."/>
            <person name="Ciuffetti L.M."/>
            <person name="Degrave A."/>
            <person name="Dilmaghani A."/>
            <person name="Duret L."/>
            <person name="Fudal I."/>
            <person name="Goodwin S.B."/>
            <person name="Gout L."/>
            <person name="Glaser N."/>
            <person name="Linglin J."/>
            <person name="Kema G.H.J."/>
            <person name="Lapalu N."/>
            <person name="Lawrence C.B."/>
            <person name="May K."/>
            <person name="Meyer M."/>
            <person name="Ollivier B."/>
            <person name="Poulain J."/>
            <person name="Schoch C.L."/>
            <person name="Simon A."/>
            <person name="Spatafora J.W."/>
            <person name="Stachowiak A."/>
            <person name="Turgeon B.G."/>
            <person name="Tyler B.M."/>
            <person name="Vincent D."/>
            <person name="Weissenbach J."/>
            <person name="Amselem J."/>
            <person name="Quesneville H."/>
            <person name="Oliver R.P."/>
            <person name="Wincker P."/>
            <person name="Balesdent M.-H."/>
            <person name="Howlett B.J."/>
        </authorList>
    </citation>
    <scope>NUCLEOTIDE SEQUENCE [LARGE SCALE GENOMIC DNA]</scope>
    <source>
        <strain evidence="2">JN3 / isolate v23.1.3 / race Av1-4-5-6-7-8</strain>
    </source>
</reference>
<gene>
    <name evidence="1" type="ORF">LEMA_P045940.1</name>
</gene>
<evidence type="ECO:0000313" key="1">
    <source>
        <dbReference type="EMBL" id="CBX91888.1"/>
    </source>
</evidence>
<dbReference type="InParanoid" id="E5R4C0"/>
<dbReference type="AlphaFoldDB" id="E5R4C0"/>
<dbReference type="Proteomes" id="UP000002668">
    <property type="component" value="Genome"/>
</dbReference>
<dbReference type="EMBL" id="FP929083">
    <property type="protein sequence ID" value="CBX91888.1"/>
    <property type="molecule type" value="Genomic_DNA"/>
</dbReference>
<dbReference type="VEuPathDB" id="FungiDB:LEMA_P045940.1"/>
<organism evidence="2">
    <name type="scientific">Leptosphaeria maculans (strain JN3 / isolate v23.1.3 / race Av1-4-5-6-7-8)</name>
    <name type="common">Blackleg fungus</name>
    <name type="synonym">Phoma lingam</name>
    <dbReference type="NCBI Taxonomy" id="985895"/>
    <lineage>
        <taxon>Eukaryota</taxon>
        <taxon>Fungi</taxon>
        <taxon>Dikarya</taxon>
        <taxon>Ascomycota</taxon>
        <taxon>Pezizomycotina</taxon>
        <taxon>Dothideomycetes</taxon>
        <taxon>Pleosporomycetidae</taxon>
        <taxon>Pleosporales</taxon>
        <taxon>Pleosporineae</taxon>
        <taxon>Leptosphaeriaceae</taxon>
        <taxon>Plenodomus</taxon>
        <taxon>Plenodomus lingam/Leptosphaeria maculans species complex</taxon>
    </lineage>
</organism>
<proteinExistence type="predicted"/>
<keyword evidence="2" id="KW-1185">Reference proteome</keyword>